<gene>
    <name evidence="2" type="ORF">LIY65_01190</name>
</gene>
<feature type="domain" description="Nitroreductase" evidence="1">
    <location>
        <begin position="11"/>
        <end position="108"/>
    </location>
</feature>
<proteinExistence type="predicted"/>
<evidence type="ECO:0000259" key="1">
    <source>
        <dbReference type="Pfam" id="PF00881"/>
    </source>
</evidence>
<dbReference type="GO" id="GO:0016491">
    <property type="term" value="F:oxidoreductase activity"/>
    <property type="evidence" value="ECO:0007669"/>
    <property type="project" value="InterPro"/>
</dbReference>
<dbReference type="Proteomes" id="UP001198190">
    <property type="component" value="Unassembled WGS sequence"/>
</dbReference>
<evidence type="ECO:0000313" key="3">
    <source>
        <dbReference type="Proteomes" id="UP001198190"/>
    </source>
</evidence>
<dbReference type="Gene3D" id="3.40.109.10">
    <property type="entry name" value="NADH Oxidase"/>
    <property type="match status" value="1"/>
</dbReference>
<dbReference type="InterPro" id="IPR029479">
    <property type="entry name" value="Nitroreductase"/>
</dbReference>
<dbReference type="EMBL" id="JAJCGD010000002">
    <property type="protein sequence ID" value="MCB6827291.1"/>
    <property type="molecule type" value="Genomic_DNA"/>
</dbReference>
<sequence>MQSLLPNYVNYINKAQNSFKIMQEATVLIFVINTLSKEYRKFLSFEEDIAEICDIQAICASIENMLLTANNLGLGSLWIGDIFFVYPELKHWLNKKGEIIAYIALLGYADEKLVVRPRKDFDKIVQ</sequence>
<name>A0AAW4U2J9_9FIRM</name>
<protein>
    <submittedName>
        <fullName evidence="2">Nitroreductase family protein</fullName>
    </submittedName>
</protein>
<reference evidence="2" key="1">
    <citation type="submission" date="2021-10" db="EMBL/GenBank/DDBJ databases">
        <title>Collection of gut derived symbiotic bacterial strains cultured from healthy donors.</title>
        <authorList>
            <person name="Lin H."/>
            <person name="Littmann E."/>
            <person name="Claire K."/>
            <person name="Pamer E."/>
        </authorList>
    </citation>
    <scope>NUCLEOTIDE SEQUENCE</scope>
    <source>
        <strain evidence="2">MSK.7.16</strain>
    </source>
</reference>
<accession>A0AAW4U2J9</accession>
<dbReference type="RefSeq" id="WP_227152570.1">
    <property type="nucleotide sequence ID" value="NZ_JAJCGD010000002.1"/>
</dbReference>
<organism evidence="2 3">
    <name type="scientific">Megamonas funiformis</name>
    <dbReference type="NCBI Taxonomy" id="437897"/>
    <lineage>
        <taxon>Bacteria</taxon>
        <taxon>Bacillati</taxon>
        <taxon>Bacillota</taxon>
        <taxon>Negativicutes</taxon>
        <taxon>Selenomonadales</taxon>
        <taxon>Selenomonadaceae</taxon>
        <taxon>Megamonas</taxon>
    </lineage>
</organism>
<evidence type="ECO:0000313" key="2">
    <source>
        <dbReference type="EMBL" id="MCB6827291.1"/>
    </source>
</evidence>
<dbReference type="AlphaFoldDB" id="A0AAW4U2J9"/>
<dbReference type="InterPro" id="IPR000415">
    <property type="entry name" value="Nitroreductase-like"/>
</dbReference>
<dbReference type="Pfam" id="PF00881">
    <property type="entry name" value="Nitroreductase"/>
    <property type="match status" value="1"/>
</dbReference>
<dbReference type="SUPFAM" id="SSF55469">
    <property type="entry name" value="FMN-dependent nitroreductase-like"/>
    <property type="match status" value="1"/>
</dbReference>
<comment type="caution">
    <text evidence="2">The sequence shown here is derived from an EMBL/GenBank/DDBJ whole genome shotgun (WGS) entry which is preliminary data.</text>
</comment>